<dbReference type="SUPFAM" id="SSF53098">
    <property type="entry name" value="Ribonuclease H-like"/>
    <property type="match status" value="1"/>
</dbReference>
<dbReference type="InterPro" id="IPR044730">
    <property type="entry name" value="RNase_H-like_dom_plant"/>
</dbReference>
<dbReference type="CDD" id="cd06222">
    <property type="entry name" value="RNase_H_like"/>
    <property type="match status" value="1"/>
</dbReference>
<sequence>MCPRCGGGEETMNHLFRDCPVSTEIWMILSDLDVAVYTQEEFVDWLTRKGLSLSLARCRIFCVALWAIWGERNSRIHDKTCRSGRETANFVLNYVKEMDGIKEKTQHISFAVVKWQPPSGQGIKINFDGAFDERNKCAVSGVMARDSSGKVLLSSTQIHGAVESAFEAEALACRRAVQIAFAMEQTEIVIEGDSWTTIKKCKHNSQDKSQISPFIHDIQ</sequence>
<dbReference type="OrthoDB" id="996916at2759"/>
<dbReference type="InterPro" id="IPR002156">
    <property type="entry name" value="RNaseH_domain"/>
</dbReference>
<accession>A0A5B6V8T5</accession>
<dbReference type="EMBL" id="SMMG02000007">
    <property type="protein sequence ID" value="KAA3465453.1"/>
    <property type="molecule type" value="Genomic_DNA"/>
</dbReference>
<comment type="caution">
    <text evidence="2">The sequence shown here is derived from an EMBL/GenBank/DDBJ whole genome shotgun (WGS) entry which is preliminary data.</text>
</comment>
<dbReference type="GO" id="GO:0004523">
    <property type="term" value="F:RNA-DNA hybrid ribonuclease activity"/>
    <property type="evidence" value="ECO:0007669"/>
    <property type="project" value="InterPro"/>
</dbReference>
<protein>
    <submittedName>
        <fullName evidence="2">Zinc finger, CCHC-type</fullName>
    </submittedName>
</protein>
<dbReference type="AlphaFoldDB" id="A0A5B6V8T5"/>
<proteinExistence type="predicted"/>
<evidence type="ECO:0000313" key="3">
    <source>
        <dbReference type="Proteomes" id="UP000325315"/>
    </source>
</evidence>
<gene>
    <name evidence="2" type="ORF">EPI10_000614</name>
</gene>
<keyword evidence="3" id="KW-1185">Reference proteome</keyword>
<dbReference type="PANTHER" id="PTHR47074">
    <property type="entry name" value="BNAC02G40300D PROTEIN"/>
    <property type="match status" value="1"/>
</dbReference>
<organism evidence="2 3">
    <name type="scientific">Gossypium australe</name>
    <dbReference type="NCBI Taxonomy" id="47621"/>
    <lineage>
        <taxon>Eukaryota</taxon>
        <taxon>Viridiplantae</taxon>
        <taxon>Streptophyta</taxon>
        <taxon>Embryophyta</taxon>
        <taxon>Tracheophyta</taxon>
        <taxon>Spermatophyta</taxon>
        <taxon>Magnoliopsida</taxon>
        <taxon>eudicotyledons</taxon>
        <taxon>Gunneridae</taxon>
        <taxon>Pentapetalae</taxon>
        <taxon>rosids</taxon>
        <taxon>malvids</taxon>
        <taxon>Malvales</taxon>
        <taxon>Malvaceae</taxon>
        <taxon>Malvoideae</taxon>
        <taxon>Gossypium</taxon>
    </lineage>
</organism>
<name>A0A5B6V8T5_9ROSI</name>
<dbReference type="Pfam" id="PF13456">
    <property type="entry name" value="RVT_3"/>
    <property type="match status" value="1"/>
</dbReference>
<dbReference type="InterPro" id="IPR052929">
    <property type="entry name" value="RNase_H-like_EbsB-rel"/>
</dbReference>
<evidence type="ECO:0000313" key="2">
    <source>
        <dbReference type="EMBL" id="KAA3465453.1"/>
    </source>
</evidence>
<feature type="domain" description="RNase H type-1" evidence="1">
    <location>
        <begin position="126"/>
        <end position="219"/>
    </location>
</feature>
<dbReference type="InterPro" id="IPR012337">
    <property type="entry name" value="RNaseH-like_sf"/>
</dbReference>
<dbReference type="GO" id="GO:0003676">
    <property type="term" value="F:nucleic acid binding"/>
    <property type="evidence" value="ECO:0007669"/>
    <property type="project" value="InterPro"/>
</dbReference>
<reference evidence="2" key="1">
    <citation type="submission" date="2019-08" db="EMBL/GenBank/DDBJ databases">
        <authorList>
            <person name="Liu F."/>
        </authorList>
    </citation>
    <scope>NUCLEOTIDE SEQUENCE [LARGE SCALE GENOMIC DNA]</scope>
    <source>
        <strain evidence="2">PA1801</strain>
        <tissue evidence="2">Leaf</tissue>
    </source>
</reference>
<dbReference type="Gene3D" id="3.30.420.10">
    <property type="entry name" value="Ribonuclease H-like superfamily/Ribonuclease H"/>
    <property type="match status" value="1"/>
</dbReference>
<dbReference type="InterPro" id="IPR036397">
    <property type="entry name" value="RNaseH_sf"/>
</dbReference>
<dbReference type="Proteomes" id="UP000325315">
    <property type="component" value="Unassembled WGS sequence"/>
</dbReference>
<dbReference type="PANTHER" id="PTHR47074:SF61">
    <property type="entry name" value="RNASE H TYPE-1 DOMAIN-CONTAINING PROTEIN"/>
    <property type="match status" value="1"/>
</dbReference>
<evidence type="ECO:0000259" key="1">
    <source>
        <dbReference type="Pfam" id="PF13456"/>
    </source>
</evidence>